<dbReference type="Proteomes" id="UP000324897">
    <property type="component" value="Chromosome 2"/>
</dbReference>
<evidence type="ECO:0000313" key="1">
    <source>
        <dbReference type="EMBL" id="TVU24942.1"/>
    </source>
</evidence>
<dbReference type="EMBL" id="RWGY01000013">
    <property type="protein sequence ID" value="TVU24942.1"/>
    <property type="molecule type" value="Genomic_DNA"/>
</dbReference>
<reference evidence="1 2" key="1">
    <citation type="journal article" date="2019" name="Sci. Rep.">
        <title>A high-quality genome of Eragrostis curvula grass provides insights into Poaceae evolution and supports new strategies to enhance forage quality.</title>
        <authorList>
            <person name="Carballo J."/>
            <person name="Santos B.A.C.M."/>
            <person name="Zappacosta D."/>
            <person name="Garbus I."/>
            <person name="Selva J.P."/>
            <person name="Gallo C.A."/>
            <person name="Diaz A."/>
            <person name="Albertini E."/>
            <person name="Caccamo M."/>
            <person name="Echenique V."/>
        </authorList>
    </citation>
    <scope>NUCLEOTIDE SEQUENCE [LARGE SCALE GENOMIC DNA]</scope>
    <source>
        <strain evidence="2">cv. Victoria</strain>
        <tissue evidence="1">Leaf</tissue>
    </source>
</reference>
<name>A0A5J9UMG7_9POAL</name>
<sequence length="222" mass="23224">MATTSFSVAAAASELATKVRAWLGGQTLTSPDVAPARYQLETTALTSEKYAVVLAAVYTVGPRSLDGKFLTPPDHRHVSALAAGMSTVEMLVMGFSCFVYEALRRVNLDLLANSGGGGGGVLLVYGARVERLAVEVPCDRVSLAVVAEEGAAPTTAFDLCPVAKLEVILPGVPGAFLVLVAGPTEQIKVDLVGVMAEYHMELHGKTTLRIKVTGNITVNSSH</sequence>
<accession>A0A5J9UMG7</accession>
<proteinExistence type="predicted"/>
<comment type="caution">
    <text evidence="1">The sequence shown here is derived from an EMBL/GenBank/DDBJ whole genome shotgun (WGS) entry which is preliminary data.</text>
</comment>
<organism evidence="1 2">
    <name type="scientific">Eragrostis curvula</name>
    <name type="common">weeping love grass</name>
    <dbReference type="NCBI Taxonomy" id="38414"/>
    <lineage>
        <taxon>Eukaryota</taxon>
        <taxon>Viridiplantae</taxon>
        <taxon>Streptophyta</taxon>
        <taxon>Embryophyta</taxon>
        <taxon>Tracheophyta</taxon>
        <taxon>Spermatophyta</taxon>
        <taxon>Magnoliopsida</taxon>
        <taxon>Liliopsida</taxon>
        <taxon>Poales</taxon>
        <taxon>Poaceae</taxon>
        <taxon>PACMAD clade</taxon>
        <taxon>Chloridoideae</taxon>
        <taxon>Eragrostideae</taxon>
        <taxon>Eragrostidinae</taxon>
        <taxon>Eragrostis</taxon>
    </lineage>
</organism>
<protein>
    <submittedName>
        <fullName evidence="1">Uncharacterized protein</fullName>
    </submittedName>
</protein>
<evidence type="ECO:0000313" key="2">
    <source>
        <dbReference type="Proteomes" id="UP000324897"/>
    </source>
</evidence>
<keyword evidence="2" id="KW-1185">Reference proteome</keyword>
<gene>
    <name evidence="1" type="ORF">EJB05_27413</name>
</gene>
<dbReference type="AlphaFoldDB" id="A0A5J9UMG7"/>
<dbReference type="Gramene" id="TVU24942">
    <property type="protein sequence ID" value="TVU24942"/>
    <property type="gene ID" value="EJB05_27413"/>
</dbReference>